<sequence>MQATKVAVVGGGLGGLSAAALLARGGCEVTLYERSKHLGGRARTTEVEGFRFNLGPHALYRAGAALRVLERLGVRPTGGIPNQAGAHALLGGRLHTLPRGAVTLMTTDVLSLAGKLEVAKLLAGLARIDTQPLGALSMREWLETRLTRKDSRALVAALIRVSTYCADLEALSAGAALKQLQCATAANVLYVDGGWSTLVDAVAQRGREAGARLELSARVEGVVLQAGGQRVEGVRLADGTVHRADAVVLAGSPADVAALVPEDAVLAREAREAVPVHAATLELGLSALPRPDALFALGLDGPWYASVHSASAKLAPEGGAMVHVAKYLGGTDTDASEAQLEAVMDALQPGWREKVVARRFRPSLTVSAGLPRAANGGLSGRPTVSVPHVGGLYRVGDWVGEEGMLADASLASAEAVEQALVQGNAASQRRAAGA</sequence>
<feature type="domain" description="Amine oxidase" evidence="1">
    <location>
        <begin position="13"/>
        <end position="348"/>
    </location>
</feature>
<gene>
    <name evidence="2" type="ORF">D7X96_06305</name>
</gene>
<evidence type="ECO:0000313" key="2">
    <source>
        <dbReference type="EMBL" id="RKH71963.1"/>
    </source>
</evidence>
<accession>A0A3A8QTC4</accession>
<dbReference type="InterPro" id="IPR002937">
    <property type="entry name" value="Amino_oxidase"/>
</dbReference>
<keyword evidence="3" id="KW-1185">Reference proteome</keyword>
<dbReference type="GO" id="GO:0016491">
    <property type="term" value="F:oxidoreductase activity"/>
    <property type="evidence" value="ECO:0007669"/>
    <property type="project" value="InterPro"/>
</dbReference>
<dbReference type="Pfam" id="PF01593">
    <property type="entry name" value="Amino_oxidase"/>
    <property type="match status" value="1"/>
</dbReference>
<name>A0A3A8QTC4_9BACT</name>
<dbReference type="InterPro" id="IPR050464">
    <property type="entry name" value="Zeta_carotene_desat/Oxidored"/>
</dbReference>
<dbReference type="InterPro" id="IPR036188">
    <property type="entry name" value="FAD/NAD-bd_sf"/>
</dbReference>
<dbReference type="SUPFAM" id="SSF51905">
    <property type="entry name" value="FAD/NAD(P)-binding domain"/>
    <property type="match status" value="1"/>
</dbReference>
<dbReference type="Gene3D" id="3.90.660.50">
    <property type="match status" value="1"/>
</dbReference>
<proteinExistence type="predicted"/>
<comment type="caution">
    <text evidence="2">The sequence shown here is derived from an EMBL/GenBank/DDBJ whole genome shotgun (WGS) entry which is preliminary data.</text>
</comment>
<evidence type="ECO:0000259" key="1">
    <source>
        <dbReference type="Pfam" id="PF01593"/>
    </source>
</evidence>
<dbReference type="AlphaFoldDB" id="A0A3A8QTC4"/>
<reference evidence="3" key="1">
    <citation type="submission" date="2018-09" db="EMBL/GenBank/DDBJ databases">
        <authorList>
            <person name="Livingstone P.G."/>
            <person name="Whitworth D.E."/>
        </authorList>
    </citation>
    <scope>NUCLEOTIDE SEQUENCE [LARGE SCALE GENOMIC DNA]</scope>
    <source>
        <strain evidence="3">AB047A</strain>
    </source>
</reference>
<protein>
    <submittedName>
        <fullName evidence="2">FAD-dependent oxidoreductase</fullName>
    </submittedName>
</protein>
<dbReference type="PANTHER" id="PTHR42923">
    <property type="entry name" value="PROTOPORPHYRINOGEN OXIDASE"/>
    <property type="match status" value="1"/>
</dbReference>
<dbReference type="Gene3D" id="3.50.50.60">
    <property type="entry name" value="FAD/NAD(P)-binding domain"/>
    <property type="match status" value="1"/>
</dbReference>
<dbReference type="RefSeq" id="WP_121769243.1">
    <property type="nucleotide sequence ID" value="NZ_RAWM01000011.1"/>
</dbReference>
<dbReference type="EMBL" id="RAWM01000011">
    <property type="protein sequence ID" value="RKH71963.1"/>
    <property type="molecule type" value="Genomic_DNA"/>
</dbReference>
<evidence type="ECO:0000313" key="3">
    <source>
        <dbReference type="Proteomes" id="UP000282656"/>
    </source>
</evidence>
<dbReference type="PANTHER" id="PTHR42923:SF3">
    <property type="entry name" value="PROTOPORPHYRINOGEN OXIDASE"/>
    <property type="match status" value="1"/>
</dbReference>
<dbReference type="PRINTS" id="PR00419">
    <property type="entry name" value="ADXRDTASE"/>
</dbReference>
<organism evidence="2 3">
    <name type="scientific">Corallococcus interemptor</name>
    <dbReference type="NCBI Taxonomy" id="2316720"/>
    <lineage>
        <taxon>Bacteria</taxon>
        <taxon>Pseudomonadati</taxon>
        <taxon>Myxococcota</taxon>
        <taxon>Myxococcia</taxon>
        <taxon>Myxococcales</taxon>
        <taxon>Cystobacterineae</taxon>
        <taxon>Myxococcaceae</taxon>
        <taxon>Corallococcus</taxon>
    </lineage>
</organism>
<dbReference type="OrthoDB" id="5501831at2"/>
<dbReference type="Proteomes" id="UP000282656">
    <property type="component" value="Unassembled WGS sequence"/>
</dbReference>